<dbReference type="InterPro" id="IPR004127">
    <property type="entry name" value="Prefoldin_subunit_alpha"/>
</dbReference>
<dbReference type="GO" id="GO:1990114">
    <property type="term" value="P:RNA polymerase II core complex assembly"/>
    <property type="evidence" value="ECO:0007669"/>
    <property type="project" value="TreeGrafter"/>
</dbReference>
<evidence type="ECO:0000313" key="3">
    <source>
        <dbReference type="Proteomes" id="UP000093561"/>
    </source>
</evidence>
<dbReference type="InterPro" id="IPR009053">
    <property type="entry name" value="Prefoldin"/>
</dbReference>
<dbReference type="GO" id="GO:0006457">
    <property type="term" value="P:protein folding"/>
    <property type="evidence" value="ECO:0007669"/>
    <property type="project" value="InterPro"/>
</dbReference>
<comment type="subunit">
    <text evidence="2">Heterohexamer of two PFD-alpha type and four PFD-beta type subunits.</text>
</comment>
<dbReference type="SUPFAM" id="SSF46579">
    <property type="entry name" value="Prefoldin"/>
    <property type="match status" value="1"/>
</dbReference>
<reference evidence="3" key="1">
    <citation type="submission" date="2015-03" db="EMBL/GenBank/DDBJ databases">
        <title>Wuchereria bancrofti Genome Sequencing Papua New Guinea Strain.</title>
        <authorList>
            <person name="Small S.T."/>
            <person name="Serre D."/>
            <person name="Zimmerman P.A."/>
        </authorList>
    </citation>
    <scope>NUCLEOTIDE SEQUENCE [LARGE SCALE GENOMIC DNA]</scope>
    <source>
        <strain evidence="3">pt0022</strain>
    </source>
</reference>
<dbReference type="PANTHER" id="PTHR12674">
    <property type="entry name" value="PREFOLDIN SUBUNIT 5"/>
    <property type="match status" value="1"/>
</dbReference>
<dbReference type="Pfam" id="PF02996">
    <property type="entry name" value="Prefoldin"/>
    <property type="match status" value="1"/>
</dbReference>
<dbReference type="WBParaSite" id="mrna-Wban_09944">
    <property type="protein sequence ID" value="mrna-Wban_09944"/>
    <property type="gene ID" value="Wban_09944"/>
</dbReference>
<dbReference type="NCBIfam" id="TIGR00293">
    <property type="entry name" value="prefoldin subunit alpha"/>
    <property type="match status" value="1"/>
</dbReference>
<name>A0AAF5Q4H7_WUCBA</name>
<reference evidence="3" key="2">
    <citation type="journal article" date="2016" name="Mol. Ecol.">
        <title>Population genomics of the filarial nematode parasite Wuchereria bancrofti from mosquitoes.</title>
        <authorList>
            <person name="Small S.T."/>
            <person name="Reimer L.J."/>
            <person name="Tisch D.J."/>
            <person name="King C.L."/>
            <person name="Christensen B.M."/>
            <person name="Siba P.M."/>
            <person name="Kazura J.W."/>
            <person name="Serre D."/>
            <person name="Zimmerman P.A."/>
        </authorList>
    </citation>
    <scope>NUCLEOTIDE SEQUENCE</scope>
    <source>
        <strain evidence="3">pt0022</strain>
    </source>
</reference>
<dbReference type="GO" id="GO:0016272">
    <property type="term" value="C:prefoldin complex"/>
    <property type="evidence" value="ECO:0007669"/>
    <property type="project" value="InterPro"/>
</dbReference>
<evidence type="ECO:0000256" key="1">
    <source>
        <dbReference type="ARBA" id="ARBA00010048"/>
    </source>
</evidence>
<reference evidence="4" key="3">
    <citation type="submission" date="2024-02" db="UniProtKB">
        <authorList>
            <consortium name="WormBaseParasite"/>
        </authorList>
    </citation>
    <scope>IDENTIFICATION</scope>
    <source>
        <strain evidence="4">pt0022</strain>
    </source>
</reference>
<evidence type="ECO:0000313" key="4">
    <source>
        <dbReference type="WBParaSite" id="mrna-Wban_09944"/>
    </source>
</evidence>
<dbReference type="GO" id="GO:0051082">
    <property type="term" value="F:unfolded protein binding"/>
    <property type="evidence" value="ECO:0007669"/>
    <property type="project" value="InterPro"/>
</dbReference>
<sequence length="164" mass="18645">MEVSNEKQAIAIADLGVDQLTHFQRQLDQEIAFLTESLKGLKIFESKFIASEESVMNAAKVPSDAEILVPLTESANFQMYIPAKVADPKNHLIEIGTGYFVEMDTEKAVDYFRRKQGFLKKQMEVIEGVLPEKYRARNAIVDNLQKKINVYCSQVQMNNVNTKK</sequence>
<dbReference type="PANTHER" id="PTHR12674:SF2">
    <property type="entry name" value="PREFOLDIN SUBUNIT 5"/>
    <property type="match status" value="1"/>
</dbReference>
<dbReference type="AlphaFoldDB" id="A0AAF5Q4H7"/>
<evidence type="ECO:0000256" key="2">
    <source>
        <dbReference type="ARBA" id="ARBA00011695"/>
    </source>
</evidence>
<dbReference type="GO" id="GO:1990115">
    <property type="term" value="P:RNA polymerase III assembly"/>
    <property type="evidence" value="ECO:0007669"/>
    <property type="project" value="TreeGrafter"/>
</dbReference>
<dbReference type="GO" id="GO:0005737">
    <property type="term" value="C:cytoplasm"/>
    <property type="evidence" value="ECO:0007669"/>
    <property type="project" value="TreeGrafter"/>
</dbReference>
<accession>A0AAF5Q4H7</accession>
<dbReference type="Gene3D" id="1.10.287.370">
    <property type="match status" value="1"/>
</dbReference>
<dbReference type="CDD" id="cd23157">
    <property type="entry name" value="Prefoldin_5"/>
    <property type="match status" value="1"/>
</dbReference>
<organism evidence="3 4">
    <name type="scientific">Wuchereria bancrofti</name>
    <dbReference type="NCBI Taxonomy" id="6293"/>
    <lineage>
        <taxon>Eukaryota</taxon>
        <taxon>Metazoa</taxon>
        <taxon>Ecdysozoa</taxon>
        <taxon>Nematoda</taxon>
        <taxon>Chromadorea</taxon>
        <taxon>Rhabditida</taxon>
        <taxon>Spirurina</taxon>
        <taxon>Spiruromorpha</taxon>
        <taxon>Filarioidea</taxon>
        <taxon>Onchocercidae</taxon>
        <taxon>Wuchereria</taxon>
    </lineage>
</organism>
<dbReference type="Proteomes" id="UP000093561">
    <property type="component" value="Unassembled WGS sequence"/>
</dbReference>
<dbReference type="GO" id="GO:1990113">
    <property type="term" value="P:RNA polymerase I assembly"/>
    <property type="evidence" value="ECO:0007669"/>
    <property type="project" value="TreeGrafter"/>
</dbReference>
<protein>
    <submittedName>
        <fullName evidence="4">Prefoldin</fullName>
    </submittedName>
</protein>
<proteinExistence type="inferred from homology"/>
<dbReference type="InterPro" id="IPR011599">
    <property type="entry name" value="PFD_alpha_archaea"/>
</dbReference>
<comment type="similarity">
    <text evidence="1">Belongs to the prefoldin subunit alpha family.</text>
</comment>